<dbReference type="GO" id="GO:0006520">
    <property type="term" value="P:amino acid metabolic process"/>
    <property type="evidence" value="ECO:0007669"/>
    <property type="project" value="InterPro"/>
</dbReference>
<accession>A0A1L3Q0I6</accession>
<dbReference type="Gene3D" id="3.90.1150.10">
    <property type="entry name" value="Aspartate Aminotransferase, domain 1"/>
    <property type="match status" value="1"/>
</dbReference>
<evidence type="ECO:0000256" key="1">
    <source>
        <dbReference type="ARBA" id="ARBA00001933"/>
    </source>
</evidence>
<evidence type="ECO:0000256" key="6">
    <source>
        <dbReference type="ARBA" id="ARBA00022898"/>
    </source>
</evidence>
<evidence type="ECO:0000259" key="8">
    <source>
        <dbReference type="Pfam" id="PF00155"/>
    </source>
</evidence>
<dbReference type="KEGG" id="mhaz:BHR79_02070"/>
<keyword evidence="6" id="KW-0663">Pyridoxal phosphate</keyword>
<dbReference type="SUPFAM" id="SSF53383">
    <property type="entry name" value="PLP-dependent transferases"/>
    <property type="match status" value="1"/>
</dbReference>
<name>A0A1L3Q0I6_9EURY</name>
<dbReference type="STRING" id="2177.BHR79_02070"/>
<evidence type="ECO:0000313" key="12">
    <source>
        <dbReference type="Proteomes" id="UP000186879"/>
    </source>
</evidence>
<sequence length="388" mass="43289">MTETSRFVASYLDRVPPSGIRRFFDMVSDNEDVISLGVGEPDYITPWHIREACIHSLEQGETSYTSNYGLVELRDEISRTYTQKQGLYYDPTSEILVTSGVSEALDLAVRAITDPGDEIIIVEPSYVAYAPAIIFAGGYPVSVQTCREDKFKLTSENLKKAITPKTKAILLNYPNNPTGAVMDKKELEPIADIVEEHDIMVISDEVYERMTYDTQHTCFASLDGMRERTIVLNGFSKAYSMTGFRMAYALAPAPVLSAMMRIHQYSMLCAPITAQVGAIEALKNGEEEVEKMVNEYNRRRRLIVKGFNNIGLDCFNPGGAFYAFPSVASTGLTSEQFAERLLEQQQVVTIPGDVFGRAGNGYLRCAYAASREDIKEALERIETFISNI</sequence>
<dbReference type="InterPro" id="IPR015422">
    <property type="entry name" value="PyrdxlP-dep_Trfase_small"/>
</dbReference>
<keyword evidence="5 7" id="KW-0808">Transferase</keyword>
<dbReference type="Gene3D" id="3.40.640.10">
    <property type="entry name" value="Type I PLP-dependent aspartate aminotransferase-like (Major domain)"/>
    <property type="match status" value="1"/>
</dbReference>
<evidence type="ECO:0000313" key="10">
    <source>
        <dbReference type="EMBL" id="RNI10738.1"/>
    </source>
</evidence>
<keyword evidence="12" id="KW-1185">Reference proteome</keyword>
<dbReference type="InterPro" id="IPR050596">
    <property type="entry name" value="AspAT/PAT-like"/>
</dbReference>
<organism evidence="9 12">
    <name type="scientific">Methanohalophilus halophilus</name>
    <dbReference type="NCBI Taxonomy" id="2177"/>
    <lineage>
        <taxon>Archaea</taxon>
        <taxon>Methanobacteriati</taxon>
        <taxon>Methanobacteriota</taxon>
        <taxon>Stenosarchaea group</taxon>
        <taxon>Methanomicrobia</taxon>
        <taxon>Methanosarcinales</taxon>
        <taxon>Methanosarcinaceae</taxon>
        <taxon>Methanohalophilus</taxon>
    </lineage>
</organism>
<reference evidence="9 12" key="1">
    <citation type="submission" date="2016-10" db="EMBL/GenBank/DDBJ databases">
        <title>Methanohalophilus halophilus.</title>
        <authorList>
            <person name="L'haridon S."/>
        </authorList>
    </citation>
    <scope>NUCLEOTIDE SEQUENCE [LARGE SCALE GENOMIC DNA]</scope>
    <source>
        <strain evidence="9 12">Z-7982</strain>
    </source>
</reference>
<dbReference type="Proteomes" id="UP000186879">
    <property type="component" value="Chromosome"/>
</dbReference>
<dbReference type="InterPro" id="IPR015424">
    <property type="entry name" value="PyrdxlP-dep_Trfase"/>
</dbReference>
<keyword evidence="4 7" id="KW-0032">Aminotransferase</keyword>
<dbReference type="Proteomes" id="UP000198669">
    <property type="component" value="Unassembled WGS sequence"/>
</dbReference>
<evidence type="ECO:0000256" key="2">
    <source>
        <dbReference type="ARBA" id="ARBA00007441"/>
    </source>
</evidence>
<dbReference type="PROSITE" id="PS00105">
    <property type="entry name" value="AA_TRANSFER_CLASS_1"/>
    <property type="match status" value="1"/>
</dbReference>
<dbReference type="FunFam" id="3.40.640.10:FF:000033">
    <property type="entry name" value="Aspartate aminotransferase"/>
    <property type="match status" value="1"/>
</dbReference>
<dbReference type="GO" id="GO:0030170">
    <property type="term" value="F:pyridoxal phosphate binding"/>
    <property type="evidence" value="ECO:0007669"/>
    <property type="project" value="InterPro"/>
</dbReference>
<protein>
    <recommendedName>
        <fullName evidence="7">Aminotransferase</fullName>
        <ecNumber evidence="7">2.6.1.-</ecNumber>
    </recommendedName>
</protein>
<feature type="domain" description="Aminotransferase class I/classII large" evidence="8">
    <location>
        <begin position="32"/>
        <end position="381"/>
    </location>
</feature>
<evidence type="ECO:0000313" key="9">
    <source>
        <dbReference type="EMBL" id="APH38390.1"/>
    </source>
</evidence>
<dbReference type="PANTHER" id="PTHR46383">
    <property type="entry name" value="ASPARTATE AMINOTRANSFERASE"/>
    <property type="match status" value="1"/>
</dbReference>
<dbReference type="EMBL" id="RJJG01000001">
    <property type="protein sequence ID" value="RNI10738.1"/>
    <property type="molecule type" value="Genomic_DNA"/>
</dbReference>
<dbReference type="EC" id="2.6.1.-" evidence="7"/>
<comment type="similarity">
    <text evidence="2 7">Belongs to the class-I pyridoxal-phosphate-dependent aminotransferase family.</text>
</comment>
<dbReference type="EMBL" id="FNMU01000001">
    <property type="protein sequence ID" value="SDW05393.1"/>
    <property type="molecule type" value="Genomic_DNA"/>
</dbReference>
<dbReference type="PANTHER" id="PTHR46383:SF3">
    <property type="entry name" value="ASPARTATE AMINOTRANSFERASE-RELATED"/>
    <property type="match status" value="1"/>
</dbReference>
<dbReference type="EMBL" id="CP017921">
    <property type="protein sequence ID" value="APH38390.1"/>
    <property type="molecule type" value="Genomic_DNA"/>
</dbReference>
<dbReference type="InterPro" id="IPR004838">
    <property type="entry name" value="NHTrfase_class1_PyrdxlP-BS"/>
</dbReference>
<dbReference type="OrthoDB" id="372018at2157"/>
<comment type="cofactor">
    <cofactor evidence="1 7">
        <name>pyridoxal 5'-phosphate</name>
        <dbReference type="ChEBI" id="CHEBI:597326"/>
    </cofactor>
</comment>
<dbReference type="AlphaFoldDB" id="A0A1L3Q0I6"/>
<proteinExistence type="inferred from homology"/>
<dbReference type="InterPro" id="IPR004839">
    <property type="entry name" value="Aminotransferase_I/II_large"/>
</dbReference>
<evidence type="ECO:0000313" key="14">
    <source>
        <dbReference type="Proteomes" id="UP000267921"/>
    </source>
</evidence>
<dbReference type="GO" id="GO:0008483">
    <property type="term" value="F:transaminase activity"/>
    <property type="evidence" value="ECO:0007669"/>
    <property type="project" value="UniProtKB-KW"/>
</dbReference>
<gene>
    <name evidence="9" type="ORF">BHR79_02070</name>
    <name evidence="10" type="ORF">EFE40_00715</name>
    <name evidence="11" type="ORF">SAMN04515625_0239</name>
</gene>
<evidence type="ECO:0000256" key="3">
    <source>
        <dbReference type="ARBA" id="ARBA00011738"/>
    </source>
</evidence>
<dbReference type="CDD" id="cd00609">
    <property type="entry name" value="AAT_like"/>
    <property type="match status" value="1"/>
</dbReference>
<dbReference type="InterPro" id="IPR015421">
    <property type="entry name" value="PyrdxlP-dep_Trfase_major"/>
</dbReference>
<evidence type="ECO:0000256" key="5">
    <source>
        <dbReference type="ARBA" id="ARBA00022679"/>
    </source>
</evidence>
<evidence type="ECO:0000313" key="13">
    <source>
        <dbReference type="Proteomes" id="UP000198669"/>
    </source>
</evidence>
<reference evidence="11 13" key="2">
    <citation type="submission" date="2016-10" db="EMBL/GenBank/DDBJ databases">
        <authorList>
            <person name="de Groot N.N."/>
        </authorList>
    </citation>
    <scope>NUCLEOTIDE SEQUENCE [LARGE SCALE GENOMIC DNA]</scope>
    <source>
        <strain evidence="11 13">Z-7982</strain>
    </source>
</reference>
<evidence type="ECO:0000256" key="4">
    <source>
        <dbReference type="ARBA" id="ARBA00022576"/>
    </source>
</evidence>
<reference evidence="10 14" key="3">
    <citation type="submission" date="2018-10" db="EMBL/GenBank/DDBJ databases">
        <title>Cultivation of a novel Methanohalophilus strain from Kebrit Deep of the Red Sea and a genomic comparison of members of the genus Methanohalophilus.</title>
        <authorList>
            <person name="Guan Y."/>
            <person name="Ngugi D.K."/>
            <person name="Stingl U."/>
        </authorList>
    </citation>
    <scope>NUCLEOTIDE SEQUENCE [LARGE SCALE GENOMIC DNA]</scope>
    <source>
        <strain evidence="10 14">DSM 3094</strain>
    </source>
</reference>
<evidence type="ECO:0000256" key="7">
    <source>
        <dbReference type="RuleBase" id="RU000481"/>
    </source>
</evidence>
<dbReference type="Pfam" id="PF00155">
    <property type="entry name" value="Aminotran_1_2"/>
    <property type="match status" value="1"/>
</dbReference>
<dbReference type="Proteomes" id="UP000267921">
    <property type="component" value="Unassembled WGS sequence"/>
</dbReference>
<evidence type="ECO:0000313" key="11">
    <source>
        <dbReference type="EMBL" id="SDW05393.1"/>
    </source>
</evidence>
<comment type="subunit">
    <text evidence="3">Homodimer.</text>
</comment>